<evidence type="ECO:0000256" key="5">
    <source>
        <dbReference type="ARBA" id="ARBA00023242"/>
    </source>
</evidence>
<comment type="subcellular location">
    <subcellularLocation>
        <location evidence="1">Nucleus</location>
    </subcellularLocation>
</comment>
<feature type="region of interest" description="Disordered" evidence="6">
    <location>
        <begin position="32"/>
        <end position="51"/>
    </location>
</feature>
<evidence type="ECO:0000313" key="9">
    <source>
        <dbReference type="Proteomes" id="UP000286415"/>
    </source>
</evidence>
<keyword evidence="4" id="KW-0862">Zinc</keyword>
<keyword evidence="2" id="KW-0479">Metal-binding</keyword>
<dbReference type="PANTHER" id="PTHR46481">
    <property type="entry name" value="ZINC FINGER BED DOMAIN-CONTAINING PROTEIN 4"/>
    <property type="match status" value="1"/>
</dbReference>
<dbReference type="EMBL" id="NIRI02000056">
    <property type="protein sequence ID" value="KAG5443316.1"/>
    <property type="molecule type" value="Genomic_DNA"/>
</dbReference>
<dbReference type="InParanoid" id="A0A3R7CID1"/>
<dbReference type="InterPro" id="IPR012337">
    <property type="entry name" value="RNaseH-like_sf"/>
</dbReference>
<dbReference type="AlphaFoldDB" id="A0A3R7CID1"/>
<evidence type="ECO:0000256" key="4">
    <source>
        <dbReference type="ARBA" id="ARBA00022833"/>
    </source>
</evidence>
<dbReference type="PANTHER" id="PTHR46481:SF10">
    <property type="entry name" value="ZINC FINGER BED DOMAIN-CONTAINING PROTEIN 39"/>
    <property type="match status" value="1"/>
</dbReference>
<organism evidence="8 9">
    <name type="scientific">Clonorchis sinensis</name>
    <name type="common">Chinese liver fluke</name>
    <dbReference type="NCBI Taxonomy" id="79923"/>
    <lineage>
        <taxon>Eukaryota</taxon>
        <taxon>Metazoa</taxon>
        <taxon>Spiralia</taxon>
        <taxon>Lophotrochozoa</taxon>
        <taxon>Platyhelminthes</taxon>
        <taxon>Trematoda</taxon>
        <taxon>Digenea</taxon>
        <taxon>Opisthorchiida</taxon>
        <taxon>Opisthorchiata</taxon>
        <taxon>Opisthorchiidae</taxon>
        <taxon>Clonorchis</taxon>
    </lineage>
</organism>
<evidence type="ECO:0000256" key="1">
    <source>
        <dbReference type="ARBA" id="ARBA00004123"/>
    </source>
</evidence>
<dbReference type="GO" id="GO:0008270">
    <property type="term" value="F:zinc ion binding"/>
    <property type="evidence" value="ECO:0007669"/>
    <property type="project" value="UniProtKB-KW"/>
</dbReference>
<dbReference type="Pfam" id="PF05699">
    <property type="entry name" value="Dimer_Tnp_hAT"/>
    <property type="match status" value="1"/>
</dbReference>
<evidence type="ECO:0000259" key="7">
    <source>
        <dbReference type="Pfam" id="PF05699"/>
    </source>
</evidence>
<name>A0A3R7CID1_CLOSI</name>
<sequence length="692" mass="78758">MHVQISASTNHKSEPWSPLSFAVDRLTIGKSDELKTKPDANDSTQKKDSQMTSTYFPLAPEQQQSSFRQVERPNELSRSELYYRLAYFLVRDLQPPEVLDEIGFKTLINSLLLNSTNAAVANSYFGLPSAEEMRHRVLRRLCQKTSQRLEDEVYMELLNGRDEPSHLEPNTGKSYQIFTPISLVIDFWDHPVATSPCVHSLEDSTPTKGSEVYADTILHLPTARQPFKKVLFSGAQKISSSSDLLPSIIRRYTQLCSNFGSEIAKCMHHVIVTNRANLLEEMIQQSSLADQILVIPCFVSELIAAIEDGLKLPQVSDLMQQCKTIIEKSESSSQISAHTSVDACARRSSTEEQINKQFSPKSQEPLFFQPDDKIFAEDRSVTKQPSCAFVELLSLISWYDETRDGAVQGLAELRSANEIISTVRYICGILKLTSCMDIFPGASMIIPLMDNLFQRFDRLLGGTSESQKQSAGTFNYDVDYEDRNDLPHSQFIKSMRARLLHTYQAAEPVSKALTLATIFDPRWDRRYSKDADLVYQYLLEMHPYIGRSGTPKINSIYSELDRYMHEPLLAVDQNPLEWWVNKANTFPNLAEFARNYLLFPMSTLLRPSDSSVRHSSSTLSPLPTSSFTTNPHAWLDELVREYEKHEVSEVFTALLQTNRNMPRSLSILSDDVSDYCFLWYNWTRTSVSDLDD</sequence>
<keyword evidence="5" id="KW-0539">Nucleus</keyword>
<dbReference type="InterPro" id="IPR052035">
    <property type="entry name" value="ZnF_BED_domain_contain"/>
</dbReference>
<evidence type="ECO:0000256" key="6">
    <source>
        <dbReference type="SAM" id="MobiDB-lite"/>
    </source>
</evidence>
<evidence type="ECO:0000313" key="8">
    <source>
        <dbReference type="EMBL" id="KAG5443316.1"/>
    </source>
</evidence>
<reference evidence="8 9" key="2">
    <citation type="journal article" date="2021" name="Genomics">
        <title>High-quality reference genome for Clonorchis sinensis.</title>
        <authorList>
            <person name="Young N.D."/>
            <person name="Stroehlein A.J."/>
            <person name="Kinkar L."/>
            <person name="Wang T."/>
            <person name="Sohn W.M."/>
            <person name="Chang B.C.H."/>
            <person name="Kaur P."/>
            <person name="Weisz D."/>
            <person name="Dudchenko O."/>
            <person name="Aiden E.L."/>
            <person name="Korhonen P.K."/>
            <person name="Gasser R.B."/>
        </authorList>
    </citation>
    <scope>NUCLEOTIDE SEQUENCE [LARGE SCALE GENOMIC DNA]</scope>
    <source>
        <strain evidence="8">Cs-k2</strain>
    </source>
</reference>
<comment type="caution">
    <text evidence="8">The sequence shown here is derived from an EMBL/GenBank/DDBJ whole genome shotgun (WGS) entry which is preliminary data.</text>
</comment>
<accession>A0A3R7CID1</accession>
<dbReference type="GO" id="GO:0046983">
    <property type="term" value="F:protein dimerization activity"/>
    <property type="evidence" value="ECO:0007669"/>
    <property type="project" value="InterPro"/>
</dbReference>
<dbReference type="InterPro" id="IPR008906">
    <property type="entry name" value="HATC_C_dom"/>
</dbReference>
<evidence type="ECO:0000256" key="3">
    <source>
        <dbReference type="ARBA" id="ARBA00022771"/>
    </source>
</evidence>
<dbReference type="GO" id="GO:0005634">
    <property type="term" value="C:nucleus"/>
    <property type="evidence" value="ECO:0007669"/>
    <property type="project" value="UniProtKB-SubCell"/>
</dbReference>
<keyword evidence="3" id="KW-0863">Zinc-finger</keyword>
<feature type="compositionally biased region" description="Basic and acidic residues" evidence="6">
    <location>
        <begin position="32"/>
        <end position="49"/>
    </location>
</feature>
<dbReference type="Proteomes" id="UP000286415">
    <property type="component" value="Unassembled WGS sequence"/>
</dbReference>
<dbReference type="SUPFAM" id="SSF53098">
    <property type="entry name" value="Ribonuclease H-like"/>
    <property type="match status" value="1"/>
</dbReference>
<evidence type="ECO:0000256" key="2">
    <source>
        <dbReference type="ARBA" id="ARBA00022723"/>
    </source>
</evidence>
<feature type="domain" description="HAT C-terminal dimerisation" evidence="7">
    <location>
        <begin position="559"/>
        <end position="603"/>
    </location>
</feature>
<proteinExistence type="predicted"/>
<gene>
    <name evidence="8" type="ORF">CSKR_107292</name>
</gene>
<protein>
    <recommendedName>
        <fullName evidence="7">HAT C-terminal dimerisation domain-containing protein</fullName>
    </recommendedName>
</protein>
<reference evidence="8 9" key="1">
    <citation type="journal article" date="2018" name="Biotechnol. Adv.">
        <title>Improved genomic resources and new bioinformatic workflow for the carcinogenic parasite Clonorchis sinensis: Biotechnological implications.</title>
        <authorList>
            <person name="Wang D."/>
            <person name="Korhonen P.K."/>
            <person name="Gasser R.B."/>
            <person name="Young N.D."/>
        </authorList>
    </citation>
    <scope>NUCLEOTIDE SEQUENCE [LARGE SCALE GENOMIC DNA]</scope>
    <source>
        <strain evidence="8">Cs-k2</strain>
    </source>
</reference>
<keyword evidence="9" id="KW-1185">Reference proteome</keyword>
<dbReference type="OrthoDB" id="6253127at2759"/>
<dbReference type="STRING" id="79923.A0A3R7CID1"/>